<comment type="caution">
    <text evidence="1">The sequence shown here is derived from an EMBL/GenBank/DDBJ whole genome shotgun (WGS) entry which is preliminary data.</text>
</comment>
<dbReference type="Proteomes" id="UP000814176">
    <property type="component" value="Unassembled WGS sequence"/>
</dbReference>
<evidence type="ECO:0000313" key="1">
    <source>
        <dbReference type="EMBL" id="KAH9838535.1"/>
    </source>
</evidence>
<sequence>MRAQRWVRARASGQQAAGDPCCPRLVCRVRGHEDVLKVGMGGQRVVGPHVRWIRNRNLEGVEGEGIVITTVWRGDDGWFYSVR</sequence>
<reference evidence="1 2" key="1">
    <citation type="journal article" date="2021" name="Environ. Microbiol.">
        <title>Gene family expansions and transcriptome signatures uncover fungal adaptations to wood decay.</title>
        <authorList>
            <person name="Hage H."/>
            <person name="Miyauchi S."/>
            <person name="Viragh M."/>
            <person name="Drula E."/>
            <person name="Min B."/>
            <person name="Chaduli D."/>
            <person name="Navarro D."/>
            <person name="Favel A."/>
            <person name="Norest M."/>
            <person name="Lesage-Meessen L."/>
            <person name="Balint B."/>
            <person name="Merenyi Z."/>
            <person name="de Eugenio L."/>
            <person name="Morin E."/>
            <person name="Martinez A.T."/>
            <person name="Baldrian P."/>
            <person name="Stursova M."/>
            <person name="Martinez M.J."/>
            <person name="Novotny C."/>
            <person name="Magnuson J.K."/>
            <person name="Spatafora J.W."/>
            <person name="Maurice S."/>
            <person name="Pangilinan J."/>
            <person name="Andreopoulos W."/>
            <person name="LaButti K."/>
            <person name="Hundley H."/>
            <person name="Na H."/>
            <person name="Kuo A."/>
            <person name="Barry K."/>
            <person name="Lipzen A."/>
            <person name="Henrissat B."/>
            <person name="Riley R."/>
            <person name="Ahrendt S."/>
            <person name="Nagy L.G."/>
            <person name="Grigoriev I.V."/>
            <person name="Martin F."/>
            <person name="Rosso M.N."/>
        </authorList>
    </citation>
    <scope>NUCLEOTIDE SEQUENCE [LARGE SCALE GENOMIC DNA]</scope>
    <source>
        <strain evidence="1 2">CIRM-BRFM 1785</strain>
    </source>
</reference>
<proteinExistence type="predicted"/>
<organism evidence="1 2">
    <name type="scientific">Rhodofomes roseus</name>
    <dbReference type="NCBI Taxonomy" id="34475"/>
    <lineage>
        <taxon>Eukaryota</taxon>
        <taxon>Fungi</taxon>
        <taxon>Dikarya</taxon>
        <taxon>Basidiomycota</taxon>
        <taxon>Agaricomycotina</taxon>
        <taxon>Agaricomycetes</taxon>
        <taxon>Polyporales</taxon>
        <taxon>Rhodofomes</taxon>
    </lineage>
</organism>
<accession>A0ABQ8KK90</accession>
<gene>
    <name evidence="1" type="ORF">C8Q71DRAFT_534808</name>
</gene>
<dbReference type="EMBL" id="JADCUA010000007">
    <property type="protein sequence ID" value="KAH9838535.1"/>
    <property type="molecule type" value="Genomic_DNA"/>
</dbReference>
<dbReference type="GeneID" id="71999927"/>
<keyword evidence="2" id="KW-1185">Reference proteome</keyword>
<protein>
    <submittedName>
        <fullName evidence="1">Uncharacterized protein</fullName>
    </submittedName>
</protein>
<dbReference type="RefSeq" id="XP_047780450.1">
    <property type="nucleotide sequence ID" value="XM_047919195.1"/>
</dbReference>
<evidence type="ECO:0000313" key="2">
    <source>
        <dbReference type="Proteomes" id="UP000814176"/>
    </source>
</evidence>
<name>A0ABQ8KK90_9APHY</name>